<gene>
    <name evidence="1" type="ORF">BS329_38875</name>
</gene>
<reference evidence="1 2" key="1">
    <citation type="submission" date="2016-01" db="EMBL/GenBank/DDBJ databases">
        <title>Amycolatopsis coloradensis genome sequencing and assembly.</title>
        <authorList>
            <person name="Mayilraj S."/>
        </authorList>
    </citation>
    <scope>NUCLEOTIDE SEQUENCE [LARGE SCALE GENOMIC DNA]</scope>
    <source>
        <strain evidence="1 2">DSM 44225</strain>
    </source>
</reference>
<dbReference type="Proteomes" id="UP000187486">
    <property type="component" value="Unassembled WGS sequence"/>
</dbReference>
<accession>A0A1R0KEQ7</accession>
<protein>
    <submittedName>
        <fullName evidence="1">Uncharacterized protein</fullName>
    </submittedName>
</protein>
<keyword evidence="2" id="KW-1185">Reference proteome</keyword>
<name>A0A1R0KEQ7_9PSEU</name>
<comment type="caution">
    <text evidence="1">The sequence shown here is derived from an EMBL/GenBank/DDBJ whole genome shotgun (WGS) entry which is preliminary data.</text>
</comment>
<dbReference type="EMBL" id="MQUQ01000031">
    <property type="protein sequence ID" value="OLZ43624.1"/>
    <property type="molecule type" value="Genomic_DNA"/>
</dbReference>
<dbReference type="AlphaFoldDB" id="A0A1R0KEQ7"/>
<dbReference type="STRING" id="76021.BS329_38875"/>
<proteinExistence type="predicted"/>
<sequence length="101" mass="11123">MATPYHLTCHFLLDIHGIVISVTVDLRLVGEDAEIDAVLRTLGGEWKVRARSRRYGADCEGEVRRYASVERRPIGPVTATAVRADRAELPAGRRALPGDGR</sequence>
<evidence type="ECO:0000313" key="2">
    <source>
        <dbReference type="Proteomes" id="UP000187486"/>
    </source>
</evidence>
<evidence type="ECO:0000313" key="1">
    <source>
        <dbReference type="EMBL" id="OLZ43624.1"/>
    </source>
</evidence>
<organism evidence="1 2">
    <name type="scientific">Amycolatopsis coloradensis</name>
    <dbReference type="NCBI Taxonomy" id="76021"/>
    <lineage>
        <taxon>Bacteria</taxon>
        <taxon>Bacillati</taxon>
        <taxon>Actinomycetota</taxon>
        <taxon>Actinomycetes</taxon>
        <taxon>Pseudonocardiales</taxon>
        <taxon>Pseudonocardiaceae</taxon>
        <taxon>Amycolatopsis</taxon>
    </lineage>
</organism>